<evidence type="ECO:0000313" key="1">
    <source>
        <dbReference type="EMBL" id="MFD2561671.1"/>
    </source>
</evidence>
<evidence type="ECO:0008006" key="3">
    <source>
        <dbReference type="Google" id="ProtNLM"/>
    </source>
</evidence>
<evidence type="ECO:0000313" key="2">
    <source>
        <dbReference type="Proteomes" id="UP001597319"/>
    </source>
</evidence>
<accession>A0ABW5LC21</accession>
<proteinExistence type="predicted"/>
<organism evidence="1 2">
    <name type="scientific">Aquimarina rubra</name>
    <dbReference type="NCBI Taxonomy" id="1920033"/>
    <lineage>
        <taxon>Bacteria</taxon>
        <taxon>Pseudomonadati</taxon>
        <taxon>Bacteroidota</taxon>
        <taxon>Flavobacteriia</taxon>
        <taxon>Flavobacteriales</taxon>
        <taxon>Flavobacteriaceae</taxon>
        <taxon>Aquimarina</taxon>
    </lineage>
</organism>
<name>A0ABW5LC21_9FLAO</name>
<comment type="caution">
    <text evidence="1">The sequence shown here is derived from an EMBL/GenBank/DDBJ whole genome shotgun (WGS) entry which is preliminary data.</text>
</comment>
<gene>
    <name evidence="1" type="ORF">ACFSR1_03245</name>
</gene>
<reference evidence="2" key="1">
    <citation type="journal article" date="2019" name="Int. J. Syst. Evol. Microbiol.">
        <title>The Global Catalogue of Microorganisms (GCM) 10K type strain sequencing project: providing services to taxonomists for standard genome sequencing and annotation.</title>
        <authorList>
            <consortium name="The Broad Institute Genomics Platform"/>
            <consortium name="The Broad Institute Genome Sequencing Center for Infectious Disease"/>
            <person name="Wu L."/>
            <person name="Ma J."/>
        </authorList>
    </citation>
    <scope>NUCLEOTIDE SEQUENCE [LARGE SCALE GENOMIC DNA]</scope>
    <source>
        <strain evidence="2">KCTC 52274</strain>
    </source>
</reference>
<protein>
    <recommendedName>
        <fullName evidence="3">Natural product</fullName>
    </recommendedName>
</protein>
<keyword evidence="2" id="KW-1185">Reference proteome</keyword>
<dbReference type="RefSeq" id="WP_378289574.1">
    <property type="nucleotide sequence ID" value="NZ_JBHULE010000002.1"/>
</dbReference>
<sequence>MLKNILELQGVQKLSINQRKNTTGGGFGYTDTGEDTSDWNTDCRPSNCHPDCHGSHMGCI</sequence>
<dbReference type="Proteomes" id="UP001597319">
    <property type="component" value="Unassembled WGS sequence"/>
</dbReference>
<dbReference type="EMBL" id="JBHULE010000002">
    <property type="protein sequence ID" value="MFD2561671.1"/>
    <property type="molecule type" value="Genomic_DNA"/>
</dbReference>